<feature type="region of interest" description="Disordered" evidence="1">
    <location>
        <begin position="233"/>
        <end position="259"/>
    </location>
</feature>
<evidence type="ECO:0000256" key="1">
    <source>
        <dbReference type="SAM" id="MobiDB-lite"/>
    </source>
</evidence>
<dbReference type="Proteomes" id="UP000231198">
    <property type="component" value="Unassembled WGS sequence"/>
</dbReference>
<name>A0A2H0WT51_9BACT</name>
<evidence type="ECO:0000313" key="4">
    <source>
        <dbReference type="EMBL" id="PIS15840.1"/>
    </source>
</evidence>
<dbReference type="PROSITE" id="PS51841">
    <property type="entry name" value="LTD"/>
    <property type="match status" value="1"/>
</dbReference>
<keyword evidence="2" id="KW-0472">Membrane</keyword>
<gene>
    <name evidence="4" type="ORF">COT62_01555</name>
</gene>
<evidence type="ECO:0000256" key="2">
    <source>
        <dbReference type="SAM" id="Phobius"/>
    </source>
</evidence>
<dbReference type="AlphaFoldDB" id="A0A2H0WT51"/>
<protein>
    <recommendedName>
        <fullName evidence="3">LTD domain-containing protein</fullName>
    </recommendedName>
</protein>
<dbReference type="Gene3D" id="2.60.40.1260">
    <property type="entry name" value="Lamin Tail domain"/>
    <property type="match status" value="1"/>
</dbReference>
<evidence type="ECO:0000259" key="3">
    <source>
        <dbReference type="PROSITE" id="PS51841"/>
    </source>
</evidence>
<proteinExistence type="predicted"/>
<sequence>MYYTIPKNTILYPNSCQVFTSDFNLNKSSSDTIRLFDSTFPPSSSSARLIDSYEYKASPGIGKSFLRLPDASTNWIATEESIGLFNLSKESCVITPTLTLPAPLSGEPILTYEVGIGPSPSSTPQPETPTSSPSISYQNIFISEVMVNPETGSNEWVELFNNNDFDVALSDWYLDDGENEGATPKKFTLDISAKNYEVIDLSSSIFNNDGDQVRILDVDKIQKDSFEYGKSQKGNSFGRRSFDSDEFCEQSPSKGEPNNECVVLEQTSSAEKKPTPSKNPIFIPTIRSTSSLSMYGKAQAASPYGTTTKEIPIEEILGVLNVKTTPNVNPALIRGLSFCSLSFSLLTTLLIFLRMKHVVSNGTTTP</sequence>
<feature type="domain" description="LTD" evidence="3">
    <location>
        <begin position="123"/>
        <end position="224"/>
    </location>
</feature>
<dbReference type="SUPFAM" id="SSF74853">
    <property type="entry name" value="Lamin A/C globular tail domain"/>
    <property type="match status" value="1"/>
</dbReference>
<reference evidence="5" key="1">
    <citation type="submission" date="2017-09" db="EMBL/GenBank/DDBJ databases">
        <title>Depth-based differentiation of microbial function through sediment-hosted aquifers and enrichment of novel symbionts in the deep terrestrial subsurface.</title>
        <authorList>
            <person name="Probst A.J."/>
            <person name="Ladd B."/>
            <person name="Jarett J.K."/>
            <person name="Geller-Mcgrath D.E."/>
            <person name="Sieber C.M.K."/>
            <person name="Emerson J.B."/>
            <person name="Anantharaman K."/>
            <person name="Thomas B.C."/>
            <person name="Malmstrom R."/>
            <person name="Stieglmeier M."/>
            <person name="Klingl A."/>
            <person name="Woyke T."/>
            <person name="Ryan C.M."/>
            <person name="Banfield J.F."/>
        </authorList>
    </citation>
    <scope>NUCLEOTIDE SEQUENCE [LARGE SCALE GENOMIC DNA]</scope>
</reference>
<keyword evidence="2" id="KW-0812">Transmembrane</keyword>
<evidence type="ECO:0000313" key="5">
    <source>
        <dbReference type="Proteomes" id="UP000231198"/>
    </source>
</evidence>
<dbReference type="InterPro" id="IPR001322">
    <property type="entry name" value="Lamin_tail_dom"/>
</dbReference>
<dbReference type="InterPro" id="IPR036415">
    <property type="entry name" value="Lamin_tail_dom_sf"/>
</dbReference>
<dbReference type="Pfam" id="PF00932">
    <property type="entry name" value="LTD"/>
    <property type="match status" value="1"/>
</dbReference>
<keyword evidence="2" id="KW-1133">Transmembrane helix</keyword>
<accession>A0A2H0WT51</accession>
<organism evidence="4 5">
    <name type="scientific">Candidatus Roizmanbacteria bacterium CG09_land_8_20_14_0_10_41_9</name>
    <dbReference type="NCBI Taxonomy" id="1974850"/>
    <lineage>
        <taxon>Bacteria</taxon>
        <taxon>Candidatus Roizmaniibacteriota</taxon>
    </lineage>
</organism>
<dbReference type="EMBL" id="PEZG01000034">
    <property type="protein sequence ID" value="PIS15840.1"/>
    <property type="molecule type" value="Genomic_DNA"/>
</dbReference>
<feature type="transmembrane region" description="Helical" evidence="2">
    <location>
        <begin position="331"/>
        <end position="353"/>
    </location>
</feature>
<comment type="caution">
    <text evidence="4">The sequence shown here is derived from an EMBL/GenBank/DDBJ whole genome shotgun (WGS) entry which is preliminary data.</text>
</comment>